<dbReference type="EMBL" id="CALNXK010000163">
    <property type="protein sequence ID" value="CAH3171356.1"/>
    <property type="molecule type" value="Genomic_DNA"/>
</dbReference>
<dbReference type="Proteomes" id="UP001159405">
    <property type="component" value="Unassembled WGS sequence"/>
</dbReference>
<accession>A0ABN8QXU1</accession>
<comment type="caution">
    <text evidence="1">The sequence shown here is derived from an EMBL/GenBank/DDBJ whole genome shotgun (WGS) entry which is preliminary data.</text>
</comment>
<gene>
    <name evidence="1" type="ORF">PLOB_00011791</name>
</gene>
<organism evidence="1 2">
    <name type="scientific">Porites lobata</name>
    <dbReference type="NCBI Taxonomy" id="104759"/>
    <lineage>
        <taxon>Eukaryota</taxon>
        <taxon>Metazoa</taxon>
        <taxon>Cnidaria</taxon>
        <taxon>Anthozoa</taxon>
        <taxon>Hexacorallia</taxon>
        <taxon>Scleractinia</taxon>
        <taxon>Fungiina</taxon>
        <taxon>Poritidae</taxon>
        <taxon>Porites</taxon>
    </lineage>
</organism>
<evidence type="ECO:0000313" key="2">
    <source>
        <dbReference type="Proteomes" id="UP001159405"/>
    </source>
</evidence>
<proteinExistence type="predicted"/>
<sequence length="186" mass="21711">MTETYKEVVKCVADKVHRVSISDPAAFDVKSMCSEGLAKVCHVGAWAIRRVVASLLVEHLVGNYESLKDRTKYPETLCVTEDRQFRSRGLTHIEDWAYEFFLEAEVARVGLMNDYRLSQLRENLISESETHMKNDIHLQQKWLECFPEEEKEEKLELIKEAYKDVTGKYVMVGAGQYMRDYRRAHK</sequence>
<keyword evidence="2" id="KW-1185">Reference proteome</keyword>
<evidence type="ECO:0000313" key="1">
    <source>
        <dbReference type="EMBL" id="CAH3171356.1"/>
    </source>
</evidence>
<reference evidence="1 2" key="1">
    <citation type="submission" date="2022-05" db="EMBL/GenBank/DDBJ databases">
        <authorList>
            <consortium name="Genoscope - CEA"/>
            <person name="William W."/>
        </authorList>
    </citation>
    <scope>NUCLEOTIDE SEQUENCE [LARGE SCALE GENOMIC DNA]</scope>
</reference>
<name>A0ABN8QXU1_9CNID</name>
<protein>
    <submittedName>
        <fullName evidence="1">Uncharacterized protein</fullName>
    </submittedName>
</protein>